<organism evidence="13 14">
    <name type="scientific">Dimorphilus gyrociliatus</name>
    <dbReference type="NCBI Taxonomy" id="2664684"/>
    <lineage>
        <taxon>Eukaryota</taxon>
        <taxon>Metazoa</taxon>
        <taxon>Spiralia</taxon>
        <taxon>Lophotrochozoa</taxon>
        <taxon>Annelida</taxon>
        <taxon>Polychaeta</taxon>
        <taxon>Polychaeta incertae sedis</taxon>
        <taxon>Dinophilidae</taxon>
        <taxon>Dimorphilus</taxon>
    </lineage>
</organism>
<reference evidence="13 14" key="1">
    <citation type="submission" date="2020-08" db="EMBL/GenBank/DDBJ databases">
        <authorList>
            <person name="Hejnol A."/>
        </authorList>
    </citation>
    <scope>NUCLEOTIDE SEQUENCE [LARGE SCALE GENOMIC DNA]</scope>
</reference>
<keyword evidence="9" id="KW-0175">Coiled coil</keyword>
<dbReference type="InterPro" id="IPR001650">
    <property type="entry name" value="Helicase_C-like"/>
</dbReference>
<dbReference type="PANTHER" id="PTHR45797:SF1">
    <property type="entry name" value="HELICASE ARIP4"/>
    <property type="match status" value="1"/>
</dbReference>
<dbReference type="PROSITE" id="PS51194">
    <property type="entry name" value="HELICASE_CTER"/>
    <property type="match status" value="1"/>
</dbReference>
<keyword evidence="5" id="KW-0347">Helicase</keyword>
<feature type="domain" description="Helicase ATP-binding" evidence="11">
    <location>
        <begin position="356"/>
        <end position="676"/>
    </location>
</feature>
<feature type="compositionally biased region" description="Polar residues" evidence="10">
    <location>
        <begin position="64"/>
        <end position="76"/>
    </location>
</feature>
<accession>A0A7I8VW26</accession>
<evidence type="ECO:0000256" key="10">
    <source>
        <dbReference type="SAM" id="MobiDB-lite"/>
    </source>
</evidence>
<evidence type="ECO:0000256" key="7">
    <source>
        <dbReference type="ARBA" id="ARBA00023125"/>
    </source>
</evidence>
<dbReference type="Gene3D" id="3.40.50.10810">
    <property type="entry name" value="Tandem AAA-ATPase domain"/>
    <property type="match status" value="2"/>
</dbReference>
<evidence type="ECO:0000256" key="9">
    <source>
        <dbReference type="SAM" id="Coils"/>
    </source>
</evidence>
<keyword evidence="7" id="KW-0238">DNA-binding</keyword>
<dbReference type="InterPro" id="IPR027417">
    <property type="entry name" value="P-loop_NTPase"/>
</dbReference>
<gene>
    <name evidence="13" type="ORF">DGYR_LOCUS7114</name>
</gene>
<feature type="compositionally biased region" description="Polar residues" evidence="10">
    <location>
        <begin position="1331"/>
        <end position="1342"/>
    </location>
</feature>
<evidence type="ECO:0000256" key="1">
    <source>
        <dbReference type="ARBA" id="ARBA00004123"/>
    </source>
</evidence>
<feature type="compositionally biased region" description="Low complexity" evidence="10">
    <location>
        <begin position="17"/>
        <end position="27"/>
    </location>
</feature>
<protein>
    <submittedName>
        <fullName evidence="13">DgyrCDS7470</fullName>
    </submittedName>
</protein>
<comment type="caution">
    <text evidence="13">The sequence shown here is derived from an EMBL/GenBank/DDBJ whole genome shotgun (WGS) entry which is preliminary data.</text>
</comment>
<dbReference type="InterPro" id="IPR014001">
    <property type="entry name" value="Helicase_ATP-bd"/>
</dbReference>
<dbReference type="PANTHER" id="PTHR45797">
    <property type="entry name" value="RAD54-LIKE"/>
    <property type="match status" value="1"/>
</dbReference>
<keyword evidence="14" id="KW-1185">Reference proteome</keyword>
<dbReference type="Proteomes" id="UP000549394">
    <property type="component" value="Unassembled WGS sequence"/>
</dbReference>
<evidence type="ECO:0000313" key="14">
    <source>
        <dbReference type="Proteomes" id="UP000549394"/>
    </source>
</evidence>
<dbReference type="GO" id="GO:0005634">
    <property type="term" value="C:nucleus"/>
    <property type="evidence" value="ECO:0007669"/>
    <property type="project" value="UniProtKB-SubCell"/>
</dbReference>
<dbReference type="SMART" id="SM00490">
    <property type="entry name" value="HELICc"/>
    <property type="match status" value="1"/>
</dbReference>
<dbReference type="Gene3D" id="3.40.50.300">
    <property type="entry name" value="P-loop containing nucleotide triphosphate hydrolases"/>
    <property type="match status" value="2"/>
</dbReference>
<evidence type="ECO:0000256" key="8">
    <source>
        <dbReference type="ARBA" id="ARBA00023242"/>
    </source>
</evidence>
<dbReference type="Pfam" id="PF00176">
    <property type="entry name" value="SNF2-rel_dom"/>
    <property type="match status" value="2"/>
</dbReference>
<feature type="compositionally biased region" description="Low complexity" evidence="10">
    <location>
        <begin position="1389"/>
        <end position="1404"/>
    </location>
</feature>
<feature type="coiled-coil region" evidence="9">
    <location>
        <begin position="209"/>
        <end position="236"/>
    </location>
</feature>
<feature type="compositionally biased region" description="Acidic residues" evidence="10">
    <location>
        <begin position="33"/>
        <end position="62"/>
    </location>
</feature>
<evidence type="ECO:0000256" key="5">
    <source>
        <dbReference type="ARBA" id="ARBA00022806"/>
    </source>
</evidence>
<feature type="region of interest" description="Disordered" evidence="10">
    <location>
        <begin position="1"/>
        <end position="121"/>
    </location>
</feature>
<keyword evidence="3" id="KW-0547">Nucleotide-binding</keyword>
<feature type="domain" description="Helicase C-terminal" evidence="12">
    <location>
        <begin position="888"/>
        <end position="1049"/>
    </location>
</feature>
<evidence type="ECO:0000256" key="6">
    <source>
        <dbReference type="ARBA" id="ARBA00022840"/>
    </source>
</evidence>
<feature type="compositionally biased region" description="Basic residues" evidence="10">
    <location>
        <begin position="90"/>
        <end position="108"/>
    </location>
</feature>
<feature type="region of interest" description="Disordered" evidence="10">
    <location>
        <begin position="142"/>
        <end position="169"/>
    </location>
</feature>
<dbReference type="InterPro" id="IPR049730">
    <property type="entry name" value="SNF2/RAD54-like_C"/>
</dbReference>
<feature type="region of interest" description="Disordered" evidence="10">
    <location>
        <begin position="1387"/>
        <end position="1423"/>
    </location>
</feature>
<dbReference type="CDD" id="cd18793">
    <property type="entry name" value="SF2_C_SNF"/>
    <property type="match status" value="1"/>
</dbReference>
<dbReference type="GO" id="GO:0004386">
    <property type="term" value="F:helicase activity"/>
    <property type="evidence" value="ECO:0007669"/>
    <property type="project" value="UniProtKB-KW"/>
</dbReference>
<dbReference type="InterPro" id="IPR044574">
    <property type="entry name" value="ARIP4-like"/>
</dbReference>
<dbReference type="GO" id="GO:0005524">
    <property type="term" value="F:ATP binding"/>
    <property type="evidence" value="ECO:0007669"/>
    <property type="project" value="UniProtKB-KW"/>
</dbReference>
<evidence type="ECO:0000259" key="11">
    <source>
        <dbReference type="PROSITE" id="PS51192"/>
    </source>
</evidence>
<dbReference type="OrthoDB" id="2020972at2759"/>
<dbReference type="GO" id="GO:0003677">
    <property type="term" value="F:DNA binding"/>
    <property type="evidence" value="ECO:0007669"/>
    <property type="project" value="UniProtKB-KW"/>
</dbReference>
<comment type="subcellular location">
    <subcellularLocation>
        <location evidence="1">Nucleus</location>
    </subcellularLocation>
</comment>
<dbReference type="GO" id="GO:0016887">
    <property type="term" value="F:ATP hydrolysis activity"/>
    <property type="evidence" value="ECO:0007669"/>
    <property type="project" value="InterPro"/>
</dbReference>
<dbReference type="InterPro" id="IPR000330">
    <property type="entry name" value="SNF2_N"/>
</dbReference>
<evidence type="ECO:0000256" key="3">
    <source>
        <dbReference type="ARBA" id="ARBA00022741"/>
    </source>
</evidence>
<feature type="region of interest" description="Disordered" evidence="10">
    <location>
        <begin position="1322"/>
        <end position="1342"/>
    </location>
</feature>
<evidence type="ECO:0000256" key="2">
    <source>
        <dbReference type="ARBA" id="ARBA00007025"/>
    </source>
</evidence>
<proteinExistence type="inferred from homology"/>
<evidence type="ECO:0000256" key="4">
    <source>
        <dbReference type="ARBA" id="ARBA00022801"/>
    </source>
</evidence>
<feature type="compositionally biased region" description="Polar residues" evidence="10">
    <location>
        <begin position="1"/>
        <end position="16"/>
    </location>
</feature>
<keyword evidence="4" id="KW-0378">Hydrolase</keyword>
<dbReference type="PROSITE" id="PS51192">
    <property type="entry name" value="HELICASE_ATP_BIND_1"/>
    <property type="match status" value="1"/>
</dbReference>
<evidence type="ECO:0000313" key="13">
    <source>
        <dbReference type="EMBL" id="CAD5118792.1"/>
    </source>
</evidence>
<dbReference type="SMART" id="SM00487">
    <property type="entry name" value="DEXDc"/>
    <property type="match status" value="1"/>
</dbReference>
<feature type="compositionally biased region" description="Polar residues" evidence="10">
    <location>
        <begin position="1405"/>
        <end position="1423"/>
    </location>
</feature>
<keyword evidence="8" id="KW-0539">Nucleus</keyword>
<feature type="compositionally biased region" description="Acidic residues" evidence="10">
    <location>
        <begin position="283"/>
        <end position="292"/>
    </location>
</feature>
<feature type="region of interest" description="Disordered" evidence="10">
    <location>
        <begin position="275"/>
        <end position="301"/>
    </location>
</feature>
<keyword evidence="6" id="KW-0067">ATP-binding</keyword>
<dbReference type="EMBL" id="CAJFCJ010000009">
    <property type="protein sequence ID" value="CAD5118792.1"/>
    <property type="molecule type" value="Genomic_DNA"/>
</dbReference>
<evidence type="ECO:0000259" key="12">
    <source>
        <dbReference type="PROSITE" id="PS51194"/>
    </source>
</evidence>
<sequence>MDNVLSTIPLTTSGNASSVDSSQSDDSLTYEKFDDEDNDDNVSLAEEDEEFPSIEEDPEPLDMTENTSSSIQTTSEGKQDSPPEEEEKPAKRKRKEKDKNGEKKKRKKQKDEDKKKKLYERKNIRKILGGEKLEKETLEALKAEEERKNRLKEQEERRKEHQLANKRAAEERYKVKCTQLKSLLEEDISDKEEIQIEPAKKQDDYICLSSDDEDEIDRLRQNRLKQEQQLAIMRARSAAKNLPSILNKSAQLATSSPHIPKPTSNAILSFDDPLPGLSGLTSSDDEEPDEETTGNNNYCNDTMNLPDDQGRVLINVGHPGDEPDVYLAPQIARIIKPHQIGGVRFLYDNLIESTTRFSASNGFGCILAHTMGLGKTIQMISFIDIFLRHTISKTVLCIVPINTLQNWVSEFNMWIPPIPECDIDYKGNLKRPINDNSSAASSSQENSAFANDFMGNSMQKNFNLSNQNPSHLISNKANGSKNNGLMGHDLFNSNSPNNFSNLNEQTEINSNEKANGNVFDKLFEEKPQEVRERNFKIFVLNDTHKTMAARLNIVGTWYKEGGVLLMGYEMYRLLSSKRGHIPKPKRRRKKVYEPEVIDVEEEDRNKDMLTNIQEALLDPGPDLVVCDEGHRIKNSHASIAQALKAIRTKRRVVLTGYPLQNNLIEYWCMVDFVRPNYLGTKQEFCNMFERPITNGQCLDSTPEDIKLMKYRAHVLHSLLEGFVQRRGHSVLKYTLPLKEEYVLVVKLSEIQRKLYEAFINYLNSSSLGTSSDNGNAIKAFSVCCKIWNHPDILYKCALSANMTEDLDVDFDGTIIKKSAKNKKRLISSPKQNSPSDTFENSNGSDLIQAAYNKKEKEEQINYEWANALLQTYVPGNLENGGKMLILMNIIMESLAIGDRVLVFSQSLFTLDLIESYLAKIKVPGYDTNFSKNKFYFRLDGSTNSLERERLINAFNSPDNQTVSIFMLSTRAGCLGINLIGANRVVIMDASWNPCHDCQAVCRIYRYGQTKSCYIYRLVSDNTMEKKIYDRQINKQGMADRVVDELNPETQFKRGQVENLLQYDDKDLPTVDPNCCSEINDRLLDRVVRKCHYFVTKEPFTHESLLLDREESKLTTAEKKFAKRSYFLEKRNSGGFGRNNYSRMNNPMSSNIKFDSNINRYSQINLRTNESSVLPSNLTMPTPKIKQGVSIQQIKTKSDVAIPGTDSSGNPNCIKAGETITVIKTSKGTYIKTISGKLYAVKNKFGQLGNVSPKFSSNLADGSQSKTVIQEPLATGDDISIIGERSEPSSSPFASSLDSLLERRSSILSNLLSSTSATLEDAKQCKTHDSGDSMSSTLTSQATKSEADDYIQNILNSAHSTTASASTQNQPKDDLALDFKKYFKNFDGASPSSSSSSQWSTNDSSANRTPSVNFQQPYYSNASFPTNQQQLNLNQFANSFPNNVSFGQPPHYNYSFPTNFSGQQPSYSELYSNLFSDQRSSQGQYSYDQR</sequence>
<dbReference type="SUPFAM" id="SSF52540">
    <property type="entry name" value="P-loop containing nucleoside triphosphate hydrolases"/>
    <property type="match status" value="3"/>
</dbReference>
<dbReference type="InterPro" id="IPR038718">
    <property type="entry name" value="SNF2-like_sf"/>
</dbReference>
<dbReference type="Pfam" id="PF00271">
    <property type="entry name" value="Helicase_C"/>
    <property type="match status" value="1"/>
</dbReference>
<comment type="similarity">
    <text evidence="2">Belongs to the SNF2/RAD54 helicase family.</text>
</comment>
<name>A0A7I8VW26_9ANNE</name>
<dbReference type="Gene3D" id="1.20.120.850">
    <property type="entry name" value="SWI2/SNF2 ATPases, N-terminal domain"/>
    <property type="match status" value="1"/>
</dbReference>